<name>B9SPU8_RICCO</name>
<evidence type="ECO:0000313" key="2">
    <source>
        <dbReference type="Proteomes" id="UP000008311"/>
    </source>
</evidence>
<organism evidence="1 2">
    <name type="scientific">Ricinus communis</name>
    <name type="common">Castor bean</name>
    <dbReference type="NCBI Taxonomy" id="3988"/>
    <lineage>
        <taxon>Eukaryota</taxon>
        <taxon>Viridiplantae</taxon>
        <taxon>Streptophyta</taxon>
        <taxon>Embryophyta</taxon>
        <taxon>Tracheophyta</taxon>
        <taxon>Spermatophyta</taxon>
        <taxon>Magnoliopsida</taxon>
        <taxon>eudicotyledons</taxon>
        <taxon>Gunneridae</taxon>
        <taxon>Pentapetalae</taxon>
        <taxon>rosids</taxon>
        <taxon>fabids</taxon>
        <taxon>Malpighiales</taxon>
        <taxon>Euphorbiaceae</taxon>
        <taxon>Acalyphoideae</taxon>
        <taxon>Acalypheae</taxon>
        <taxon>Ricinus</taxon>
    </lineage>
</organism>
<accession>B9SPU8</accession>
<keyword evidence="2" id="KW-1185">Reference proteome</keyword>
<gene>
    <name evidence="1" type="ORF">RCOM_1100600</name>
</gene>
<protein>
    <submittedName>
        <fullName evidence="1">Uncharacterized protein</fullName>
    </submittedName>
</protein>
<evidence type="ECO:0000313" key="1">
    <source>
        <dbReference type="EMBL" id="EEF34335.1"/>
    </source>
</evidence>
<reference evidence="2" key="1">
    <citation type="journal article" date="2010" name="Nat. Biotechnol.">
        <title>Draft genome sequence of the oilseed species Ricinus communis.</title>
        <authorList>
            <person name="Chan A.P."/>
            <person name="Crabtree J."/>
            <person name="Zhao Q."/>
            <person name="Lorenzi H."/>
            <person name="Orvis J."/>
            <person name="Puiu D."/>
            <person name="Melake-Berhan A."/>
            <person name="Jones K.M."/>
            <person name="Redman J."/>
            <person name="Chen G."/>
            <person name="Cahoon E.B."/>
            <person name="Gedil M."/>
            <person name="Stanke M."/>
            <person name="Haas B.J."/>
            <person name="Wortman J.R."/>
            <person name="Fraser-Liggett C.M."/>
            <person name="Ravel J."/>
            <person name="Rabinowicz P.D."/>
        </authorList>
    </citation>
    <scope>NUCLEOTIDE SEQUENCE [LARGE SCALE GENOMIC DNA]</scope>
    <source>
        <strain evidence="2">cv. Hale</strain>
    </source>
</reference>
<dbReference type="AlphaFoldDB" id="B9SPU8"/>
<dbReference type="EMBL" id="EQ974074">
    <property type="protein sequence ID" value="EEF34335.1"/>
    <property type="molecule type" value="Genomic_DNA"/>
</dbReference>
<sequence>MSHDITPMGQLHEQLHEGLNVDQKNIHESITDSVKSTRGKLFFVHGHGAALLLPEEELLIQGFILPIRCIWGVKL</sequence>
<proteinExistence type="predicted"/>
<dbReference type="InParanoid" id="B9SPU8"/>
<dbReference type="Proteomes" id="UP000008311">
    <property type="component" value="Unassembled WGS sequence"/>
</dbReference>